<dbReference type="RefSeq" id="WP_138285784.1">
    <property type="nucleotide sequence ID" value="NZ_CP058350.1"/>
</dbReference>
<feature type="transmembrane region" description="Helical" evidence="1">
    <location>
        <begin position="65"/>
        <end position="93"/>
    </location>
</feature>
<name>A0ABX6QKI4_9HYPH</name>
<keyword evidence="1" id="KW-0472">Membrane</keyword>
<evidence type="ECO:0000313" key="2">
    <source>
        <dbReference type="EMBL" id="QLF69081.1"/>
    </source>
</evidence>
<reference evidence="2 3" key="1">
    <citation type="submission" date="2020-06" db="EMBL/GenBank/DDBJ databases">
        <title>Genome sequence of Rhizobium sp strain ADMK78.</title>
        <authorList>
            <person name="Rahi P."/>
        </authorList>
    </citation>
    <scope>NUCLEOTIDE SEQUENCE [LARGE SCALE GENOMIC DNA]</scope>
    <source>
        <strain evidence="2 3">ADMK78</strain>
    </source>
</reference>
<keyword evidence="1" id="KW-1133">Transmembrane helix</keyword>
<sequence>MVRLIFRLGSLLSLCLGVIAATIDSIQSVSISSVALTPISATISDFSPDSLVALQALIEQYLGQATWSAFSTVILPQPAFAVFFGLALVFWMMGYKKPSPAGRFAA</sequence>
<organism evidence="2 3">
    <name type="scientific">Peteryoungia desertarenae</name>
    <dbReference type="NCBI Taxonomy" id="1813451"/>
    <lineage>
        <taxon>Bacteria</taxon>
        <taxon>Pseudomonadati</taxon>
        <taxon>Pseudomonadota</taxon>
        <taxon>Alphaproteobacteria</taxon>
        <taxon>Hyphomicrobiales</taxon>
        <taxon>Rhizobiaceae</taxon>
        <taxon>Peteryoungia</taxon>
    </lineage>
</organism>
<dbReference type="EMBL" id="CP058350">
    <property type="protein sequence ID" value="QLF69081.1"/>
    <property type="molecule type" value="Genomic_DNA"/>
</dbReference>
<dbReference type="Proteomes" id="UP000308530">
    <property type="component" value="Chromosome"/>
</dbReference>
<gene>
    <name evidence="2" type="ORF">FE840_005735</name>
</gene>
<accession>A0ABX6QKI4</accession>
<protein>
    <submittedName>
        <fullName evidence="2">Uncharacterized protein</fullName>
    </submittedName>
</protein>
<keyword evidence="3" id="KW-1185">Reference proteome</keyword>
<proteinExistence type="predicted"/>
<evidence type="ECO:0000256" key="1">
    <source>
        <dbReference type="SAM" id="Phobius"/>
    </source>
</evidence>
<keyword evidence="1" id="KW-0812">Transmembrane</keyword>
<evidence type="ECO:0000313" key="3">
    <source>
        <dbReference type="Proteomes" id="UP000308530"/>
    </source>
</evidence>